<dbReference type="AlphaFoldDB" id="A0A4Y7T5N0"/>
<evidence type="ECO:0000313" key="1">
    <source>
        <dbReference type="EMBL" id="TEB29435.1"/>
    </source>
</evidence>
<dbReference type="STRING" id="71717.A0A4Y7T5N0"/>
<accession>A0A4Y7T5N0</accession>
<dbReference type="Proteomes" id="UP000298030">
    <property type="component" value="Unassembled WGS sequence"/>
</dbReference>
<organism evidence="1 2">
    <name type="scientific">Coprinellus micaceus</name>
    <name type="common">Glistening ink-cap mushroom</name>
    <name type="synonym">Coprinus micaceus</name>
    <dbReference type="NCBI Taxonomy" id="71717"/>
    <lineage>
        <taxon>Eukaryota</taxon>
        <taxon>Fungi</taxon>
        <taxon>Dikarya</taxon>
        <taxon>Basidiomycota</taxon>
        <taxon>Agaricomycotina</taxon>
        <taxon>Agaricomycetes</taxon>
        <taxon>Agaricomycetidae</taxon>
        <taxon>Agaricales</taxon>
        <taxon>Agaricineae</taxon>
        <taxon>Psathyrellaceae</taxon>
        <taxon>Coprinellus</taxon>
    </lineage>
</organism>
<reference evidence="1 2" key="1">
    <citation type="journal article" date="2019" name="Nat. Ecol. Evol.">
        <title>Megaphylogeny resolves global patterns of mushroom evolution.</title>
        <authorList>
            <person name="Varga T."/>
            <person name="Krizsan K."/>
            <person name="Foldi C."/>
            <person name="Dima B."/>
            <person name="Sanchez-Garcia M."/>
            <person name="Sanchez-Ramirez S."/>
            <person name="Szollosi G.J."/>
            <person name="Szarkandi J.G."/>
            <person name="Papp V."/>
            <person name="Albert L."/>
            <person name="Andreopoulos W."/>
            <person name="Angelini C."/>
            <person name="Antonin V."/>
            <person name="Barry K.W."/>
            <person name="Bougher N.L."/>
            <person name="Buchanan P."/>
            <person name="Buyck B."/>
            <person name="Bense V."/>
            <person name="Catcheside P."/>
            <person name="Chovatia M."/>
            <person name="Cooper J."/>
            <person name="Damon W."/>
            <person name="Desjardin D."/>
            <person name="Finy P."/>
            <person name="Geml J."/>
            <person name="Haridas S."/>
            <person name="Hughes K."/>
            <person name="Justo A."/>
            <person name="Karasinski D."/>
            <person name="Kautmanova I."/>
            <person name="Kiss B."/>
            <person name="Kocsube S."/>
            <person name="Kotiranta H."/>
            <person name="LaButti K.M."/>
            <person name="Lechner B.E."/>
            <person name="Liimatainen K."/>
            <person name="Lipzen A."/>
            <person name="Lukacs Z."/>
            <person name="Mihaltcheva S."/>
            <person name="Morgado L.N."/>
            <person name="Niskanen T."/>
            <person name="Noordeloos M.E."/>
            <person name="Ohm R.A."/>
            <person name="Ortiz-Santana B."/>
            <person name="Ovrebo C."/>
            <person name="Racz N."/>
            <person name="Riley R."/>
            <person name="Savchenko A."/>
            <person name="Shiryaev A."/>
            <person name="Soop K."/>
            <person name="Spirin V."/>
            <person name="Szebenyi C."/>
            <person name="Tomsovsky M."/>
            <person name="Tulloss R.E."/>
            <person name="Uehling J."/>
            <person name="Grigoriev I.V."/>
            <person name="Vagvolgyi C."/>
            <person name="Papp T."/>
            <person name="Martin F.M."/>
            <person name="Miettinen O."/>
            <person name="Hibbett D.S."/>
            <person name="Nagy L.G."/>
        </authorList>
    </citation>
    <scope>NUCLEOTIDE SEQUENCE [LARGE SCALE GENOMIC DNA]</scope>
    <source>
        <strain evidence="1 2">FP101781</strain>
    </source>
</reference>
<dbReference type="OrthoDB" id="21502at2759"/>
<name>A0A4Y7T5N0_COPMI</name>
<comment type="caution">
    <text evidence="1">The sequence shown here is derived from an EMBL/GenBank/DDBJ whole genome shotgun (WGS) entry which is preliminary data.</text>
</comment>
<sequence length="491" mass="54028">MDEQHSHFTALYPLTPFDKIFERTTFVTGWLVEGKINANVVEEALRRVTNKWRMLAGRVKSLKEGNETKWYLHVPLGPLPAEYKTFTLTTSTSDVPISTYTSIPIPRVSNSLPPELFIHPSTPRQYTQWESTQHPLTGWHITYFPGSTASPGSVKGWSPEDYKAYTAIGFARSHGIFDGVGAALVMRALISELNNKPWPVPSLLTPGVNVNPIVRALEGEENPAIEGAYRAFTPTGISGFLRMIAWHTRERYLRGADRRICLVPKDAFARLVEGVKNELVKKGHPTNSVTSGDILTAWIYKTLYAEGVSDSTIVHITNFASFRSTLASEDSAKDPILSYPHNAFTPLPYPALPASEIRGFTLQGLSTLLATSRQSLSRAHVAAAYKTLQTPHFPAHPDAQDSLTVSNVSASRILESDWTAAGATRTVCGYRYQLTPTGVVFANAVYIAGRLDDGAVVLDVTLNSHKMKLLELEVQRLTRVVSAGASPNRSP</sequence>
<gene>
    <name evidence="1" type="ORF">FA13DRAFT_1632021</name>
</gene>
<dbReference type="EMBL" id="QPFP01000027">
    <property type="protein sequence ID" value="TEB29435.1"/>
    <property type="molecule type" value="Genomic_DNA"/>
</dbReference>
<dbReference type="Gene3D" id="3.30.559.10">
    <property type="entry name" value="Chloramphenicol acetyltransferase-like domain"/>
    <property type="match status" value="2"/>
</dbReference>
<keyword evidence="2" id="KW-1185">Reference proteome</keyword>
<proteinExistence type="predicted"/>
<evidence type="ECO:0000313" key="2">
    <source>
        <dbReference type="Proteomes" id="UP000298030"/>
    </source>
</evidence>
<dbReference type="InterPro" id="IPR023213">
    <property type="entry name" value="CAT-like_dom_sf"/>
</dbReference>
<protein>
    <submittedName>
        <fullName evidence="1">Uncharacterized protein</fullName>
    </submittedName>
</protein>